<dbReference type="SUPFAM" id="SSF75217">
    <property type="entry name" value="alpha/beta knot"/>
    <property type="match status" value="1"/>
</dbReference>
<dbReference type="InterPro" id="IPR001537">
    <property type="entry name" value="SpoU_MeTrfase"/>
</dbReference>
<keyword evidence="10" id="KW-0862">Zinc</keyword>
<dbReference type="InterPro" id="IPR029026">
    <property type="entry name" value="tRNA_m1G_MTases_N"/>
</dbReference>
<dbReference type="Pfam" id="PF08032">
    <property type="entry name" value="SpoU_sub_bind"/>
    <property type="match status" value="1"/>
</dbReference>
<feature type="compositionally biased region" description="Basic and acidic residues" evidence="11">
    <location>
        <begin position="79"/>
        <end position="153"/>
    </location>
</feature>
<dbReference type="Gene3D" id="3.40.1280.10">
    <property type="match status" value="1"/>
</dbReference>
<evidence type="ECO:0000259" key="12">
    <source>
        <dbReference type="PROSITE" id="PS50158"/>
    </source>
</evidence>
<keyword evidence="8" id="KW-0496">Mitochondrion</keyword>
<keyword evidence="14" id="KW-1185">Reference proteome</keyword>
<dbReference type="Gene3D" id="3.30.1330.30">
    <property type="match status" value="1"/>
</dbReference>
<feature type="compositionally biased region" description="Basic and acidic residues" evidence="11">
    <location>
        <begin position="1"/>
        <end position="11"/>
    </location>
</feature>
<dbReference type="SUPFAM" id="SSF55315">
    <property type="entry name" value="L30e-like"/>
    <property type="match status" value="1"/>
</dbReference>
<gene>
    <name evidence="13" type="ORF">B0A48_08607</name>
</gene>
<dbReference type="InterPro" id="IPR013123">
    <property type="entry name" value="SpoU_subst-bd"/>
</dbReference>
<evidence type="ECO:0000256" key="4">
    <source>
        <dbReference type="ARBA" id="ARBA00022603"/>
    </source>
</evidence>
<dbReference type="InterPro" id="IPR029064">
    <property type="entry name" value="Ribosomal_eL30-like_sf"/>
</dbReference>
<keyword evidence="10" id="KW-0479">Metal-binding</keyword>
<keyword evidence="4" id="KW-0489">Methyltransferase</keyword>
<evidence type="ECO:0000256" key="5">
    <source>
        <dbReference type="ARBA" id="ARBA00022679"/>
    </source>
</evidence>
<dbReference type="InParanoid" id="A0A1V8T3X2"/>
<evidence type="ECO:0000256" key="3">
    <source>
        <dbReference type="ARBA" id="ARBA00022552"/>
    </source>
</evidence>
<proteinExistence type="inferred from homology"/>
<evidence type="ECO:0000256" key="11">
    <source>
        <dbReference type="SAM" id="MobiDB-lite"/>
    </source>
</evidence>
<feature type="region of interest" description="Disordered" evidence="11">
    <location>
        <begin position="1"/>
        <end position="169"/>
    </location>
</feature>
<dbReference type="GO" id="GO:0005739">
    <property type="term" value="C:mitochondrion"/>
    <property type="evidence" value="ECO:0007669"/>
    <property type="project" value="UniProtKB-SubCell"/>
</dbReference>
<feature type="domain" description="CCHC-type" evidence="12">
    <location>
        <begin position="59"/>
        <end position="72"/>
    </location>
</feature>
<evidence type="ECO:0000256" key="10">
    <source>
        <dbReference type="PROSITE-ProRule" id="PRU00047"/>
    </source>
</evidence>
<evidence type="ECO:0000256" key="6">
    <source>
        <dbReference type="ARBA" id="ARBA00022691"/>
    </source>
</evidence>
<dbReference type="InterPro" id="IPR047182">
    <property type="entry name" value="MRM1"/>
</dbReference>
<reference evidence="14" key="1">
    <citation type="submission" date="2017-03" db="EMBL/GenBank/DDBJ databases">
        <title>Genomes of endolithic fungi from Antarctica.</title>
        <authorList>
            <person name="Coleine C."/>
            <person name="Masonjones S."/>
            <person name="Stajich J.E."/>
        </authorList>
    </citation>
    <scope>NUCLEOTIDE SEQUENCE [LARGE SCALE GENOMIC DNA]</scope>
    <source>
        <strain evidence="14">CCFEE 5527</strain>
    </source>
</reference>
<evidence type="ECO:0000256" key="8">
    <source>
        <dbReference type="ARBA" id="ARBA00023128"/>
    </source>
</evidence>
<comment type="similarity">
    <text evidence="2">Belongs to the class IV-like SAM-binding methyltransferase superfamily. RNA methyltransferase TrmH family.</text>
</comment>
<accession>A0A1V8T3X2</accession>
<dbReference type="FunCoup" id="A0A1V8T3X2">
    <property type="interactions" value="412"/>
</dbReference>
<dbReference type="InterPro" id="IPR029028">
    <property type="entry name" value="Alpha/beta_knot_MTases"/>
</dbReference>
<evidence type="ECO:0000256" key="9">
    <source>
        <dbReference type="ARBA" id="ARBA00034881"/>
    </source>
</evidence>
<dbReference type="STRING" id="1507870.A0A1V8T3X2"/>
<comment type="caution">
    <text evidence="13">The sequence shown here is derived from an EMBL/GenBank/DDBJ whole genome shotgun (WGS) entry which is preliminary data.</text>
</comment>
<dbReference type="PROSITE" id="PS50158">
    <property type="entry name" value="ZF_CCHC"/>
    <property type="match status" value="1"/>
</dbReference>
<keyword evidence="6" id="KW-0949">S-adenosyl-L-methionine</keyword>
<dbReference type="CDD" id="cd18105">
    <property type="entry name" value="SpoU-like_MRM1"/>
    <property type="match status" value="1"/>
</dbReference>
<dbReference type="OrthoDB" id="270651at2759"/>
<keyword evidence="5" id="KW-0808">Transferase</keyword>
<dbReference type="SMART" id="SM00967">
    <property type="entry name" value="SpoU_sub_bind"/>
    <property type="match status" value="1"/>
</dbReference>
<evidence type="ECO:0000256" key="2">
    <source>
        <dbReference type="ARBA" id="ARBA00007228"/>
    </source>
</evidence>
<evidence type="ECO:0000256" key="7">
    <source>
        <dbReference type="ARBA" id="ARBA00022946"/>
    </source>
</evidence>
<dbReference type="PANTHER" id="PTHR46103:SF1">
    <property type="entry name" value="RRNA METHYLTRANSFERASE 1, MITOCHONDRIAL"/>
    <property type="match status" value="1"/>
</dbReference>
<keyword evidence="10" id="KW-0863">Zinc-finger</keyword>
<dbReference type="EMBL" id="NAJO01000017">
    <property type="protein sequence ID" value="OQO06019.1"/>
    <property type="molecule type" value="Genomic_DNA"/>
</dbReference>
<dbReference type="InterPro" id="IPR001878">
    <property type="entry name" value="Znf_CCHC"/>
</dbReference>
<dbReference type="PANTHER" id="PTHR46103">
    <property type="entry name" value="RRNA METHYLTRANSFERASE 1, MITOCHONDRIAL"/>
    <property type="match status" value="1"/>
</dbReference>
<evidence type="ECO:0000313" key="13">
    <source>
        <dbReference type="EMBL" id="OQO06019.1"/>
    </source>
</evidence>
<name>A0A1V8T3X2_9PEZI</name>
<comment type="subcellular location">
    <subcellularLocation>
        <location evidence="1">Mitochondrion</location>
    </subcellularLocation>
</comment>
<evidence type="ECO:0000256" key="1">
    <source>
        <dbReference type="ARBA" id="ARBA00004173"/>
    </source>
</evidence>
<dbReference type="GO" id="GO:0016435">
    <property type="term" value="F:rRNA (guanine) methyltransferase activity"/>
    <property type="evidence" value="ECO:0007669"/>
    <property type="project" value="TreeGrafter"/>
</dbReference>
<organism evidence="13 14">
    <name type="scientific">Cryoendolithus antarcticus</name>
    <dbReference type="NCBI Taxonomy" id="1507870"/>
    <lineage>
        <taxon>Eukaryota</taxon>
        <taxon>Fungi</taxon>
        <taxon>Dikarya</taxon>
        <taxon>Ascomycota</taxon>
        <taxon>Pezizomycotina</taxon>
        <taxon>Dothideomycetes</taxon>
        <taxon>Dothideomycetidae</taxon>
        <taxon>Cladosporiales</taxon>
        <taxon>Cladosporiaceae</taxon>
        <taxon>Cryoendolithus</taxon>
    </lineage>
</organism>
<dbReference type="GO" id="GO:0003723">
    <property type="term" value="F:RNA binding"/>
    <property type="evidence" value="ECO:0007669"/>
    <property type="project" value="InterPro"/>
</dbReference>
<keyword evidence="3" id="KW-0698">rRNA processing</keyword>
<dbReference type="Pfam" id="PF00588">
    <property type="entry name" value="SpoU_methylase"/>
    <property type="match status" value="1"/>
</dbReference>
<dbReference type="Proteomes" id="UP000192596">
    <property type="component" value="Unassembled WGS sequence"/>
</dbReference>
<sequence length="513" mass="55694">MSIPERPHYKDVSQSMRRRPSEDEDEDFDSLVPPSRARSPWIESTARPPRIAGKFTGQCHKCGGTGHRAAECDGSGEGEVEKVDAPKQRREREDYRPAQRTERRVDDRSSHRAERTQDDRSTRRDDREDARPARREIRDDSRPPRHDDRESTRPSKFTPRGSDELADTDIPVSVPYTTASSQFLYGYNAVLAALRAKRRKLYQLHLRDSRHIGDADQDPSADPTLLASLARRADIKVSHSASARMLDKISQNRPHNGVVLEASALPALPLLSLGCPNPSTSEIPLELSHQSREEEAINGAPSTLPFTSNITAKQQPFVLFLDGIIDPGNIGAILRSAHFFGVTAVAVATNTCAPLTSPVLAKASSGACEAVPLLAISKPAAFVLETKKAGWGIYAAVAPSPSKGGRTKQITSTTLSGASPLTDKPCILMLGGEGEGLRENLRNKADVEVTIERRTPAGAIDVGVDSVNVSVAAGLLVEAFTRSCSTAQLKADQTEDRHLDQVAAAEQQEALGF</sequence>
<protein>
    <recommendedName>
        <fullName evidence="9">rRNA methyltransferase 1, mitochondrial</fullName>
    </recommendedName>
</protein>
<keyword evidence="7" id="KW-0809">Transit peptide</keyword>
<evidence type="ECO:0000313" key="14">
    <source>
        <dbReference type="Proteomes" id="UP000192596"/>
    </source>
</evidence>
<dbReference type="GO" id="GO:0008270">
    <property type="term" value="F:zinc ion binding"/>
    <property type="evidence" value="ECO:0007669"/>
    <property type="project" value="UniProtKB-KW"/>
</dbReference>
<dbReference type="InterPro" id="IPR047261">
    <property type="entry name" value="MRM1_MeTrfase_dom"/>
</dbReference>
<dbReference type="AlphaFoldDB" id="A0A1V8T3X2"/>